<evidence type="ECO:0000256" key="1">
    <source>
        <dbReference type="SAM" id="Phobius"/>
    </source>
</evidence>
<keyword evidence="1" id="KW-0472">Membrane</keyword>
<dbReference type="Proteomes" id="UP001141183">
    <property type="component" value="Unassembled WGS sequence"/>
</dbReference>
<feature type="transmembrane region" description="Helical" evidence="1">
    <location>
        <begin position="21"/>
        <end position="40"/>
    </location>
</feature>
<dbReference type="InterPro" id="IPR025324">
    <property type="entry name" value="DUF4230"/>
</dbReference>
<dbReference type="AlphaFoldDB" id="A0A9X4B0W6"/>
<comment type="caution">
    <text evidence="2">The sequence shown here is derived from an EMBL/GenBank/DDBJ whole genome shotgun (WGS) entry which is preliminary data.</text>
</comment>
<proteinExistence type="predicted"/>
<keyword evidence="3" id="KW-1185">Reference proteome</keyword>
<sequence>MLILKLFKKNRNNNKKNSVKSFFKFFLILSLTLLVCKLFLNYRSQANSSNHSNINNIKIISEESLVKEIKNVNKIIPLEVELSKTVTIDKSWGELEILKKYKRIRFFANCSYSIDLSQITTDDINIDNKNKELNIILTKPEIFSININRKKTEYEESSNGLLRFGEIKLTSEEFDLIQEEVNKGFEETMKSDEIYNKVISNTKISLEKLLDQITEDKMNINISFK</sequence>
<protein>
    <submittedName>
        <fullName evidence="2">DUF4230 domain-containing protein</fullName>
    </submittedName>
</protein>
<evidence type="ECO:0000313" key="2">
    <source>
        <dbReference type="EMBL" id="MDC4241329.1"/>
    </source>
</evidence>
<evidence type="ECO:0000313" key="3">
    <source>
        <dbReference type="Proteomes" id="UP001141183"/>
    </source>
</evidence>
<accession>A0A9X4B0W6</accession>
<name>A0A9X4B0W6_9CLOT</name>
<dbReference type="RefSeq" id="WP_111928430.1">
    <property type="nucleotide sequence ID" value="NZ_CAJMCA010000027.1"/>
</dbReference>
<reference evidence="2" key="1">
    <citation type="submission" date="2022-05" db="EMBL/GenBank/DDBJ databases">
        <title>Draft genome sequence of Clostridium tertium strain CP3 isolated from Peru.</title>
        <authorList>
            <person name="Hurtado R."/>
            <person name="Lima L."/>
            <person name="Sousa T."/>
            <person name="Jaiswal A.K."/>
            <person name="Tiwari S."/>
            <person name="Maturrano L."/>
            <person name="Brenig B."/>
            <person name="Azevedo V."/>
        </authorList>
    </citation>
    <scope>NUCLEOTIDE SEQUENCE</scope>
    <source>
        <strain evidence="2">CP3</strain>
    </source>
</reference>
<gene>
    <name evidence="2" type="ORF">NE398_14325</name>
</gene>
<dbReference type="EMBL" id="JAMRYU010000014">
    <property type="protein sequence ID" value="MDC4241329.1"/>
    <property type="molecule type" value="Genomic_DNA"/>
</dbReference>
<keyword evidence="1" id="KW-0812">Transmembrane</keyword>
<keyword evidence="1" id="KW-1133">Transmembrane helix</keyword>
<dbReference type="Pfam" id="PF14014">
    <property type="entry name" value="DUF4230"/>
    <property type="match status" value="1"/>
</dbReference>
<organism evidence="2 3">
    <name type="scientific">Clostridium tertium</name>
    <dbReference type="NCBI Taxonomy" id="1559"/>
    <lineage>
        <taxon>Bacteria</taxon>
        <taxon>Bacillati</taxon>
        <taxon>Bacillota</taxon>
        <taxon>Clostridia</taxon>
        <taxon>Eubacteriales</taxon>
        <taxon>Clostridiaceae</taxon>
        <taxon>Clostridium</taxon>
    </lineage>
</organism>